<evidence type="ECO:0000256" key="1">
    <source>
        <dbReference type="SAM" id="Coils"/>
    </source>
</evidence>
<evidence type="ECO:0000256" key="2">
    <source>
        <dbReference type="SAM" id="MobiDB-lite"/>
    </source>
</evidence>
<feature type="region of interest" description="Disordered" evidence="2">
    <location>
        <begin position="352"/>
        <end position="407"/>
    </location>
</feature>
<dbReference type="Gene3D" id="2.30.29.30">
    <property type="entry name" value="Pleckstrin-homology domain (PH domain)/Phosphotyrosine-binding domain (PTB)"/>
    <property type="match status" value="1"/>
</dbReference>
<feature type="coiled-coil region" evidence="1">
    <location>
        <begin position="1754"/>
        <end position="1781"/>
    </location>
</feature>
<feature type="region of interest" description="Disordered" evidence="2">
    <location>
        <begin position="948"/>
        <end position="998"/>
    </location>
</feature>
<feature type="domain" description="PH" evidence="3">
    <location>
        <begin position="189"/>
        <end position="288"/>
    </location>
</feature>
<dbReference type="SUPFAM" id="SSF50729">
    <property type="entry name" value="PH domain-like"/>
    <property type="match status" value="1"/>
</dbReference>
<dbReference type="PANTHER" id="PTHR12752:SF9">
    <property type="entry name" value="KRAMER, ISOFORM I"/>
    <property type="match status" value="1"/>
</dbReference>
<accession>A0A9N9XKI7</accession>
<feature type="compositionally biased region" description="Polar residues" evidence="2">
    <location>
        <begin position="378"/>
        <end position="392"/>
    </location>
</feature>
<feature type="region of interest" description="Disordered" evidence="2">
    <location>
        <begin position="1782"/>
        <end position="1801"/>
    </location>
</feature>
<feature type="compositionally biased region" description="Polar residues" evidence="2">
    <location>
        <begin position="989"/>
        <end position="998"/>
    </location>
</feature>
<sequence>MFSCVWQLCGWVDPSRMENKKGIFQNQQANEQTKIETFVKHPPNQNSSDLQRNVQYNINLKQPNYIVQQINPNFQNFHYENQYKIYKVPDGFKAPQHFHAQYEKSAQSQLQRIPPQSSLALPNASHIWVPQQPSGSVAFHNQPAPQCEYQKISPPTAFQNQAKPVSDKKKTTGTSQLKSPSAKRPPEAPVTKQGWLHKQGSEGLMLWKKRWFVLVEYCLFYYKGPEEEKLLGSILLPSYKVSLCKPEEKISKKFAFKCEHANMRTYILATDSQEQMMHWVQVLNMASLMQKNHDLPKPSSGFSIIHQQQMNDSYESNEQHYAKTSLNPSTPINTHSPSSSLLQDQCVYNQPVYANAPPKPRRLNDGLSSPSPDILDRQNVQYLESRSLSRSPNPIYCKNPNYKHSRDSLNELQRLHDVERRTPETYGRSKLDNRPLDYEDIYIEETMYKRPLSPVAYNHVVKRTNPAPSYLPQRYPVEVPQYPAPQMRAKPAGGHLARPHSADFLEYELNHKPEEPAAAPQRPRPKSSLDIDSRADNDNEFYSRERYAEKMRKSAQYLKHAPAKYRANEAPEYEWMRYEGRVQRPQPARSKSSLCDGKPDGIGDVKYVENVDYSKMYYSKGRNAEYDHFTRSASARLAHQTERIPSESKMAYRDGERKREESMRRLLEWKQRMLQSPLNRKIKGNISYRGRADLYSNDIGYKLSKPKYNDSYIDDFHSKSSNQYNSYSSDDEENKKSGKKIVQSQAGRTLDKFTSNYESPTPAQPLSTTVLSTSTERAKPSYHFNSHETPYTNVIEKLLVSTCQDGSQKPLKFSKKDLDQLSNLSSELAEQMSASAVSFESESNNSKTGATKSEQKCETPDIVTVEENYMPMSPSKRLSSQLGGNYDNAFEVLGESVKIDENHYVEMTQNAVNSSFLSCSFVAQTGEQPMQIFNDDKLEPLYVELRSPETANEEDFPDILITPETKSNAKSDSSDADDEASKDLDSLDTPSQPRFSLSDTFRPASYYLGTGQANADLQDSSDSELVSPPPIPSSPPPLDDMNSVSECSYTNFKLKEDNSDGGRIKETKRRTSENNSIVSNNTDDGTKTDKPQADLEQYVNRAGSSQGNFHAYENLLLSQYESAKLGKDLAEEDNDFSEVEIHEICLPAASTSSEIAGLLQTDSPNFSASSAPYYYSDLSITLTDSQSSLLTLNNQRSTLKCKKDISHIRNPIKCNGDGAATCRLAAEARSASADFLNLADKPGHIDDKNIYESSPAKANNAGFPARNLFKQHDKFQPADAEATVRRSHSLEGLLEDVLKDGPAAAGKAEEASEGSYLWEEDAIWRERLRSASQRHTKSMEDLDTIGEAEAKRKSKAPRAITRGVTYVNENYVKVEKHQADAAKSRIRKDGSFVLDREKLRQWDLMSSAPSDNQVSAAGANQAQEGNNVVVEISEGNFHQSEISTDQQTASGSISMNPRDANQMSTFPRSVSAQKTWIPSNLPAEAHSVTNLSRNSDKDFNASNPRMYYAHQSSSHPNLTPARKEHWPINEKVSVSAGELLGRTHEELVLLLIQLRRQSSQTIQAIENCYNEIDTIQAQLYAMDQTRRMENLQKLEQIKQHLLELEKQYEKGKPLVNLVDNMVKLGSLYRVPQERSNISHHIKDRIEFNQHIQEQRLLAEEKRDWNRLNTSHLHLQEKVQQLYALDRLIHEESGTLQNLQQDKEGIERALGGLRHRLSKGFKDPSEIEMARKQQIMLENELIRVHFMLAQNSKKLEETVSGNAKLEQELMVLKQKLQSATMQNTPQYTNPSDSITCSAENSPELDSDLHKVKKKIGELQQQRQKLSLQVRQLTDRSSNLSQQKVLPNDIQSSSMNKKRIQSLWRETDLDTMSITDHGEYDANSPRVKSNPLYINTSYRNEEYDFCQDTNTNPFTNDHATTTAIPQEKQEIKTVRIVKRESEKRQRDREKSMPPGKWDAVQEEDSSSDSCNVFKPPLHIAQSAPSLLSSAEDLNGSGDQRAPGDDKPHEISPVFKSEAAREIITEMAIQQTPKQPNRRIVPKEKRRHYTAPHDQSLLQSIQQLPDDADKFGMNGRRARDDLDMERALRQRIDAPDVVRSTLINTELKYNERTIDDLLGTPSKINIPERYIPEQLPQLSVEEQEYRLKKVESIKKMLSDTTFISTSTTNLNEDGPETAKAPTKIINKATSKMCDERKQREHLLQLNQILAKQVMEMSKIVAEKATASMSNQKEQNKAEEDEDLSPLTPLPLYQQRDNFYT</sequence>
<feature type="compositionally biased region" description="Polar residues" evidence="2">
    <location>
        <begin position="1013"/>
        <end position="1024"/>
    </location>
</feature>
<dbReference type="InterPro" id="IPR040392">
    <property type="entry name" value="PKHA4-7_PH"/>
</dbReference>
<feature type="compositionally biased region" description="Polar residues" evidence="2">
    <location>
        <begin position="1834"/>
        <end position="1853"/>
    </location>
</feature>
<dbReference type="CDD" id="cd13248">
    <property type="entry name" value="PH_PEPP1_2_3"/>
    <property type="match status" value="1"/>
</dbReference>
<feature type="compositionally biased region" description="Polar residues" evidence="2">
    <location>
        <begin position="1073"/>
        <end position="1083"/>
    </location>
</feature>
<feature type="region of interest" description="Disordered" evidence="2">
    <location>
        <begin position="833"/>
        <end position="857"/>
    </location>
</feature>
<feature type="region of interest" description="Disordered" evidence="2">
    <location>
        <begin position="514"/>
        <end position="542"/>
    </location>
</feature>
<reference evidence="4" key="1">
    <citation type="submission" date="2022-01" db="EMBL/GenBank/DDBJ databases">
        <authorList>
            <person name="King R."/>
        </authorList>
    </citation>
    <scope>NUCLEOTIDE SEQUENCE</scope>
</reference>
<feature type="compositionally biased region" description="Polar residues" evidence="2">
    <location>
        <begin position="1782"/>
        <end position="1799"/>
    </location>
</feature>
<feature type="region of interest" description="Disordered" evidence="2">
    <location>
        <begin position="719"/>
        <end position="774"/>
    </location>
</feature>
<feature type="compositionally biased region" description="Polar residues" evidence="2">
    <location>
        <begin position="742"/>
        <end position="774"/>
    </location>
</feature>
<dbReference type="PANTHER" id="PTHR12752">
    <property type="entry name" value="PHOSPHOINOSITOL 3-PHOSPHATE-BINDING PROTEIN"/>
    <property type="match status" value="1"/>
</dbReference>
<feature type="compositionally biased region" description="Polar residues" evidence="2">
    <location>
        <begin position="833"/>
        <end position="852"/>
    </location>
</feature>
<feature type="region of interest" description="Disordered" evidence="2">
    <location>
        <begin position="1834"/>
        <end position="1855"/>
    </location>
</feature>
<feature type="compositionally biased region" description="Basic and acidic residues" evidence="2">
    <location>
        <begin position="527"/>
        <end position="542"/>
    </location>
</feature>
<feature type="compositionally biased region" description="Basic and acidic residues" evidence="2">
    <location>
        <begin position="1053"/>
        <end position="1072"/>
    </location>
</feature>
<dbReference type="Pfam" id="PF25541">
    <property type="entry name" value="TBCA_PH"/>
    <property type="match status" value="1"/>
</dbReference>
<keyword evidence="1" id="KW-0175">Coiled coil</keyword>
<dbReference type="Pfam" id="PF00169">
    <property type="entry name" value="PH"/>
    <property type="match status" value="1"/>
</dbReference>
<protein>
    <recommendedName>
        <fullName evidence="3">PH domain-containing protein</fullName>
    </recommendedName>
</protein>
<organism evidence="4 5">
    <name type="scientific">Phyllotreta striolata</name>
    <name type="common">Striped flea beetle</name>
    <name type="synonym">Crioceris striolata</name>
    <dbReference type="NCBI Taxonomy" id="444603"/>
    <lineage>
        <taxon>Eukaryota</taxon>
        <taxon>Metazoa</taxon>
        <taxon>Ecdysozoa</taxon>
        <taxon>Arthropoda</taxon>
        <taxon>Hexapoda</taxon>
        <taxon>Insecta</taxon>
        <taxon>Pterygota</taxon>
        <taxon>Neoptera</taxon>
        <taxon>Endopterygota</taxon>
        <taxon>Coleoptera</taxon>
        <taxon>Polyphaga</taxon>
        <taxon>Cucujiformia</taxon>
        <taxon>Chrysomeloidea</taxon>
        <taxon>Chrysomelidae</taxon>
        <taxon>Galerucinae</taxon>
        <taxon>Alticini</taxon>
        <taxon>Phyllotreta</taxon>
    </lineage>
</organism>
<feature type="coiled-coil region" evidence="1">
    <location>
        <begin position="1688"/>
        <end position="1715"/>
    </location>
</feature>
<feature type="region of interest" description="Disordered" evidence="2">
    <location>
        <begin position="1925"/>
        <end position="1973"/>
    </location>
</feature>
<feature type="compositionally biased region" description="Basic and acidic residues" evidence="2">
    <location>
        <begin position="1925"/>
        <end position="1949"/>
    </location>
</feature>
<feature type="region of interest" description="Disordered" evidence="2">
    <location>
        <begin position="313"/>
        <end position="340"/>
    </location>
</feature>
<dbReference type="OrthoDB" id="43122at2759"/>
<feature type="region of interest" description="Disordered" evidence="2">
    <location>
        <begin position="158"/>
        <end position="194"/>
    </location>
</feature>
<feature type="compositionally biased region" description="Polar residues" evidence="2">
    <location>
        <begin position="322"/>
        <end position="340"/>
    </location>
</feature>
<dbReference type="InterPro" id="IPR011993">
    <property type="entry name" value="PH-like_dom_sf"/>
</dbReference>
<dbReference type="Proteomes" id="UP001153712">
    <property type="component" value="Chromosome 10"/>
</dbReference>
<evidence type="ECO:0000259" key="3">
    <source>
        <dbReference type="PROSITE" id="PS50003"/>
    </source>
</evidence>
<feature type="region of interest" description="Disordered" evidence="2">
    <location>
        <begin position="2221"/>
        <end position="2257"/>
    </location>
</feature>
<keyword evidence="5" id="KW-1185">Reference proteome</keyword>
<feature type="region of interest" description="Disordered" evidence="2">
    <location>
        <begin position="1440"/>
        <end position="1466"/>
    </location>
</feature>
<feature type="region of interest" description="Disordered" evidence="2">
    <location>
        <begin position="1986"/>
        <end position="2008"/>
    </location>
</feature>
<name>A0A9N9XKI7_PHYSR</name>
<evidence type="ECO:0000313" key="5">
    <source>
        <dbReference type="Proteomes" id="UP001153712"/>
    </source>
</evidence>
<feature type="compositionally biased region" description="Low complexity" evidence="2">
    <location>
        <begin position="719"/>
        <end position="728"/>
    </location>
</feature>
<gene>
    <name evidence="4" type="ORF">PHYEVI_LOCUS1899</name>
</gene>
<feature type="compositionally biased region" description="Basic and acidic residues" evidence="2">
    <location>
        <begin position="967"/>
        <end position="985"/>
    </location>
</feature>
<feature type="compositionally biased region" description="Pro residues" evidence="2">
    <location>
        <begin position="1027"/>
        <end position="1038"/>
    </location>
</feature>
<proteinExistence type="predicted"/>
<dbReference type="PROSITE" id="PS50003">
    <property type="entry name" value="PH_DOMAIN"/>
    <property type="match status" value="1"/>
</dbReference>
<feature type="compositionally biased region" description="Polar residues" evidence="2">
    <location>
        <begin position="1042"/>
        <end position="1051"/>
    </location>
</feature>
<dbReference type="InterPro" id="IPR057971">
    <property type="entry name" value="PKHA4-7_TBCA"/>
</dbReference>
<dbReference type="EMBL" id="OU900103">
    <property type="protein sequence ID" value="CAG9855448.1"/>
    <property type="molecule type" value="Genomic_DNA"/>
</dbReference>
<evidence type="ECO:0000313" key="4">
    <source>
        <dbReference type="EMBL" id="CAG9855448.1"/>
    </source>
</evidence>
<dbReference type="SMART" id="SM00233">
    <property type="entry name" value="PH"/>
    <property type="match status" value="1"/>
</dbReference>
<feature type="region of interest" description="Disordered" evidence="2">
    <location>
        <begin position="1013"/>
        <end position="1090"/>
    </location>
</feature>
<dbReference type="InterPro" id="IPR001849">
    <property type="entry name" value="PH_domain"/>
</dbReference>